<dbReference type="KEGG" id="ehx:EMIHUDRAFT_462008"/>
<dbReference type="AlphaFoldDB" id="A0A0D3I2I0"/>
<evidence type="ECO:0000256" key="1">
    <source>
        <dbReference type="SAM" id="MobiDB-lite"/>
    </source>
</evidence>
<proteinExistence type="predicted"/>
<reference evidence="3" key="1">
    <citation type="journal article" date="2013" name="Nature">
        <title>Pan genome of the phytoplankton Emiliania underpins its global distribution.</title>
        <authorList>
            <person name="Read B.A."/>
            <person name="Kegel J."/>
            <person name="Klute M.J."/>
            <person name="Kuo A."/>
            <person name="Lefebvre S.C."/>
            <person name="Maumus F."/>
            <person name="Mayer C."/>
            <person name="Miller J."/>
            <person name="Monier A."/>
            <person name="Salamov A."/>
            <person name="Young J."/>
            <person name="Aguilar M."/>
            <person name="Claverie J.M."/>
            <person name="Frickenhaus S."/>
            <person name="Gonzalez K."/>
            <person name="Herman E.K."/>
            <person name="Lin Y.C."/>
            <person name="Napier J."/>
            <person name="Ogata H."/>
            <person name="Sarno A.F."/>
            <person name="Shmutz J."/>
            <person name="Schroeder D."/>
            <person name="de Vargas C."/>
            <person name="Verret F."/>
            <person name="von Dassow P."/>
            <person name="Valentin K."/>
            <person name="Van de Peer Y."/>
            <person name="Wheeler G."/>
            <person name="Dacks J.B."/>
            <person name="Delwiche C.F."/>
            <person name="Dyhrman S.T."/>
            <person name="Glockner G."/>
            <person name="John U."/>
            <person name="Richards T."/>
            <person name="Worden A.Z."/>
            <person name="Zhang X."/>
            <person name="Grigoriev I.V."/>
            <person name="Allen A.E."/>
            <person name="Bidle K."/>
            <person name="Borodovsky M."/>
            <person name="Bowler C."/>
            <person name="Brownlee C."/>
            <person name="Cock J.M."/>
            <person name="Elias M."/>
            <person name="Gladyshev V.N."/>
            <person name="Groth M."/>
            <person name="Guda C."/>
            <person name="Hadaegh A."/>
            <person name="Iglesias-Rodriguez M.D."/>
            <person name="Jenkins J."/>
            <person name="Jones B.M."/>
            <person name="Lawson T."/>
            <person name="Leese F."/>
            <person name="Lindquist E."/>
            <person name="Lobanov A."/>
            <person name="Lomsadze A."/>
            <person name="Malik S.B."/>
            <person name="Marsh M.E."/>
            <person name="Mackinder L."/>
            <person name="Mock T."/>
            <person name="Mueller-Roeber B."/>
            <person name="Pagarete A."/>
            <person name="Parker M."/>
            <person name="Probert I."/>
            <person name="Quesneville H."/>
            <person name="Raines C."/>
            <person name="Rensing S.A."/>
            <person name="Riano-Pachon D.M."/>
            <person name="Richier S."/>
            <person name="Rokitta S."/>
            <person name="Shiraiwa Y."/>
            <person name="Soanes D.M."/>
            <person name="van der Giezen M."/>
            <person name="Wahlund T.M."/>
            <person name="Williams B."/>
            <person name="Wilson W."/>
            <person name="Wolfe G."/>
            <person name="Wurch L.L."/>
        </authorList>
    </citation>
    <scope>NUCLEOTIDE SEQUENCE</scope>
</reference>
<evidence type="ECO:0000313" key="2">
    <source>
        <dbReference type="EnsemblProtists" id="EOD05465"/>
    </source>
</evidence>
<sequence>MRARSERRGEALADEDASGGGSSSAAVRIAASHAQDRHLPSPGIRAFAREEVGEEAFTCAVLSAAIYADAPLAPARRPGEESPSASTLLDRLRQHECGLDDAIVLDLSPDGRLAFVARLSGDRPATWTVARGTESGEDVAVDLTYLLLGRPQANPHFKALLRFHDENCRRTERLSELAGFRRYATGHSKGGAEAVELGLARRVEVHAFNDGGVHNFGGFLRKALEPVVGSGSLSRHRVLGCPSHRACQGSPLAFRLALVPPRLWRRHLQLEAQLDPPGALPEAPPSNTHSSRLPRTRLPVGRTRYYLQRADGPGAHAVRNFLPAGEDPPSSAGAEERPPAYYLFFFDRAGRGKLRVSSHGTVAIGTLLGTGSLRSAAWAFARSILLSSAGRRTAAAAAGLAEPRSAASWPQAGGSPLTEHDHRIGAALGGVLAAGLEPSLCARGGRLRLAASCAEAGLAEWVGRAPLAAPLRSAALVLLAAGGDAFARLPAPAAATAPSEDGDEPGGRAPSHQQARAPPALPRLAECAAASVATHVGAWVGAAAGASLASSVLASLWLSNVFAVAGAHVGARAATRRRSRARRIAAGYAGLVAGALVSQKLLGRFG</sequence>
<feature type="region of interest" description="Disordered" evidence="1">
    <location>
        <begin position="492"/>
        <end position="518"/>
    </location>
</feature>
<dbReference type="HOGENOM" id="CLU_450900_0_0_1"/>
<dbReference type="GeneID" id="17251558"/>
<accession>A0A0D3I2I0</accession>
<feature type="compositionally biased region" description="Basic and acidic residues" evidence="1">
    <location>
        <begin position="1"/>
        <end position="11"/>
    </location>
</feature>
<feature type="compositionally biased region" description="Low complexity" evidence="1">
    <location>
        <begin position="23"/>
        <end position="33"/>
    </location>
</feature>
<evidence type="ECO:0000313" key="3">
    <source>
        <dbReference type="Proteomes" id="UP000013827"/>
    </source>
</evidence>
<dbReference type="RefSeq" id="XP_005757894.1">
    <property type="nucleotide sequence ID" value="XM_005757837.1"/>
</dbReference>
<dbReference type="PaxDb" id="2903-EOD05465"/>
<keyword evidence="3" id="KW-1185">Reference proteome</keyword>
<feature type="region of interest" description="Disordered" evidence="1">
    <location>
        <begin position="1"/>
        <end position="38"/>
    </location>
</feature>
<reference evidence="2" key="2">
    <citation type="submission" date="2024-10" db="UniProtKB">
        <authorList>
            <consortium name="EnsemblProtists"/>
        </authorList>
    </citation>
    <scope>IDENTIFICATION</scope>
</reference>
<protein>
    <recommendedName>
        <fullName evidence="4">Fungal lipase-like domain-containing protein</fullName>
    </recommendedName>
</protein>
<dbReference type="EnsemblProtists" id="EOD05465">
    <property type="protein sequence ID" value="EOD05465"/>
    <property type="gene ID" value="EMIHUDRAFT_462008"/>
</dbReference>
<name>A0A0D3I2I0_EMIH1</name>
<evidence type="ECO:0008006" key="4">
    <source>
        <dbReference type="Google" id="ProtNLM"/>
    </source>
</evidence>
<organism evidence="2 3">
    <name type="scientific">Emiliania huxleyi (strain CCMP1516)</name>
    <dbReference type="NCBI Taxonomy" id="280463"/>
    <lineage>
        <taxon>Eukaryota</taxon>
        <taxon>Haptista</taxon>
        <taxon>Haptophyta</taxon>
        <taxon>Prymnesiophyceae</taxon>
        <taxon>Isochrysidales</taxon>
        <taxon>Noelaerhabdaceae</taxon>
        <taxon>Emiliania</taxon>
    </lineage>
</organism>
<feature type="region of interest" description="Disordered" evidence="1">
    <location>
        <begin position="275"/>
        <end position="295"/>
    </location>
</feature>
<dbReference type="Proteomes" id="UP000013827">
    <property type="component" value="Unassembled WGS sequence"/>
</dbReference>